<evidence type="ECO:0000313" key="3">
    <source>
        <dbReference type="Proteomes" id="UP001590950"/>
    </source>
</evidence>
<feature type="region of interest" description="Disordered" evidence="1">
    <location>
        <begin position="491"/>
        <end position="556"/>
    </location>
</feature>
<evidence type="ECO:0008006" key="4">
    <source>
        <dbReference type="Google" id="ProtNLM"/>
    </source>
</evidence>
<dbReference type="Proteomes" id="UP001590950">
    <property type="component" value="Unassembled WGS sequence"/>
</dbReference>
<evidence type="ECO:0000256" key="1">
    <source>
        <dbReference type="SAM" id="MobiDB-lite"/>
    </source>
</evidence>
<evidence type="ECO:0000313" key="2">
    <source>
        <dbReference type="EMBL" id="KAL2041688.1"/>
    </source>
</evidence>
<gene>
    <name evidence="2" type="ORF">N7G274_005472</name>
</gene>
<protein>
    <recommendedName>
        <fullName evidence="4">ARS binding protein Abp2</fullName>
    </recommendedName>
</protein>
<feature type="compositionally biased region" description="Low complexity" evidence="1">
    <location>
        <begin position="399"/>
        <end position="412"/>
    </location>
</feature>
<dbReference type="PANTHER" id="PTHR42048:SF1">
    <property type="entry name" value="ARS-BINDING PROTEIN 2"/>
    <property type="match status" value="1"/>
</dbReference>
<feature type="compositionally biased region" description="Low complexity" evidence="1">
    <location>
        <begin position="65"/>
        <end position="88"/>
    </location>
</feature>
<feature type="compositionally biased region" description="Polar residues" evidence="1">
    <location>
        <begin position="267"/>
        <end position="279"/>
    </location>
</feature>
<name>A0ABR4A9C8_9LECA</name>
<proteinExistence type="predicted"/>
<keyword evidence="3" id="KW-1185">Reference proteome</keyword>
<dbReference type="InterPro" id="IPR018562">
    <property type="entry name" value="ARS-binding_2"/>
</dbReference>
<organism evidence="2 3">
    <name type="scientific">Stereocaulon virgatum</name>
    <dbReference type="NCBI Taxonomy" id="373712"/>
    <lineage>
        <taxon>Eukaryota</taxon>
        <taxon>Fungi</taxon>
        <taxon>Dikarya</taxon>
        <taxon>Ascomycota</taxon>
        <taxon>Pezizomycotina</taxon>
        <taxon>Lecanoromycetes</taxon>
        <taxon>OSLEUM clade</taxon>
        <taxon>Lecanoromycetidae</taxon>
        <taxon>Lecanorales</taxon>
        <taxon>Lecanorineae</taxon>
        <taxon>Stereocaulaceae</taxon>
        <taxon>Stereocaulon</taxon>
    </lineage>
</organism>
<comment type="caution">
    <text evidence="2">The sequence shown here is derived from an EMBL/GenBank/DDBJ whole genome shotgun (WGS) entry which is preliminary data.</text>
</comment>
<sequence>MMHQFYQPQNPLLVRRATEPVTLAPTASMIDPNLENHRITVQHQHLANGYGQLQMQMQNTISVSNHQNQNNGHNQNFQPNHNHNHNQNASPERALPSVNVDEKSIDDAYVQFILYCNPSVPREVDTTELRKGFRAPPKSDTKIFSPFVLYGLVAKLETKEIKTWTELVLKLGVEPPDTTKKQSTQKVQQYAVRLKRWLHAFHVDAFFNYLQNKPSSYFTDRPTSLDSLVEREGIPPEEDLVVRALLPEWRPKRGRRKADDIEAEAETNASNKKQQIRSSSADFTSMFEEPYSAAPSTAMPWSAHPSQNDPWAAAQVAIAPKTPSTGQTPTPNQLSAQSMPQHMRWRFTNNETPSSPYPESAITPGHSFTTSPPFDAPKSAHPSTASKSPSRARRRHGPAVSSAWPSTTSTASGKLRGRPPSNRSVQDGPFSTFPANPNAKDTQTNNTGAPSQLSPAPSRDVTPASQQNISFVQTPTTSNALIPKKPSKLQLQVPEHSGGPVRLATPPRVLINGESNNRQSSHGHERRSSADFFDQIDEGSEEDGGEDADEEEGVDWKKRALTLKRKLIEKEEELRAMKRRVLDAVM</sequence>
<feature type="compositionally biased region" description="Acidic residues" evidence="1">
    <location>
        <begin position="534"/>
        <end position="553"/>
    </location>
</feature>
<feature type="region of interest" description="Disordered" evidence="1">
    <location>
        <begin position="321"/>
        <end position="340"/>
    </location>
</feature>
<reference evidence="2 3" key="1">
    <citation type="submission" date="2024-09" db="EMBL/GenBank/DDBJ databases">
        <title>Rethinking Asexuality: The Enigmatic Case of Functional Sexual Genes in Lepraria (Stereocaulaceae).</title>
        <authorList>
            <person name="Doellman M."/>
            <person name="Sun Y."/>
            <person name="Barcenas-Pena A."/>
            <person name="Lumbsch H.T."/>
            <person name="Grewe F."/>
        </authorList>
    </citation>
    <scope>NUCLEOTIDE SEQUENCE [LARGE SCALE GENOMIC DNA]</scope>
    <source>
        <strain evidence="2 3">Mercado 3170</strain>
    </source>
</reference>
<dbReference type="EMBL" id="JBEFKJ010000016">
    <property type="protein sequence ID" value="KAL2041688.1"/>
    <property type="molecule type" value="Genomic_DNA"/>
</dbReference>
<feature type="region of interest" description="Disordered" evidence="1">
    <location>
        <begin position="347"/>
        <end position="464"/>
    </location>
</feature>
<dbReference type="Pfam" id="PF09441">
    <property type="entry name" value="Abp2"/>
    <property type="match status" value="1"/>
</dbReference>
<feature type="compositionally biased region" description="Polar residues" evidence="1">
    <location>
        <begin position="433"/>
        <end position="455"/>
    </location>
</feature>
<feature type="region of interest" description="Disordered" evidence="1">
    <location>
        <begin position="64"/>
        <end position="92"/>
    </location>
</feature>
<feature type="region of interest" description="Disordered" evidence="1">
    <location>
        <begin position="252"/>
        <end position="279"/>
    </location>
</feature>
<dbReference type="PANTHER" id="PTHR42048">
    <property type="entry name" value="ARS-BINDING PROTEIN 2"/>
    <property type="match status" value="1"/>
</dbReference>
<accession>A0ABR4A9C8</accession>
<feature type="compositionally biased region" description="Polar residues" evidence="1">
    <location>
        <begin position="322"/>
        <end position="340"/>
    </location>
</feature>